<evidence type="ECO:0000313" key="1">
    <source>
        <dbReference type="EMBL" id="KAG0301577.1"/>
    </source>
</evidence>
<protein>
    <submittedName>
        <fullName evidence="1">Uncharacterized protein</fullName>
    </submittedName>
</protein>
<sequence length="235" mass="26031">LPERVVSVVGGVNYYLSEVRNVIGSPDDTARLFGCPGKDVKILGLDLGQACVVGSSLLQPEPEPGGDVLQSAEVFHNQSVKTKAVMQPIFKLRRWMEFQKGRQLDVAAGDAMEANVAKSKPLTIQQIESTLPPLSGPEASVLDYTMHREKYQEALEKFYNGDNYRFKKHTWDARRAKQEEYSRVANELLKAVGGSIGTRRHDDNKVVIAIGLSKFQTKAGLASLDGTFSKYFIQL</sequence>
<proteinExistence type="predicted"/>
<comment type="caution">
    <text evidence="1">The sequence shown here is derived from an EMBL/GenBank/DDBJ whole genome shotgun (WGS) entry which is preliminary data.</text>
</comment>
<feature type="non-terminal residue" evidence="1">
    <location>
        <position position="235"/>
    </location>
</feature>
<organism evidence="1 2">
    <name type="scientific">Dissophora globulifera</name>
    <dbReference type="NCBI Taxonomy" id="979702"/>
    <lineage>
        <taxon>Eukaryota</taxon>
        <taxon>Fungi</taxon>
        <taxon>Fungi incertae sedis</taxon>
        <taxon>Mucoromycota</taxon>
        <taxon>Mortierellomycotina</taxon>
        <taxon>Mortierellomycetes</taxon>
        <taxon>Mortierellales</taxon>
        <taxon>Mortierellaceae</taxon>
        <taxon>Dissophora</taxon>
    </lineage>
</organism>
<keyword evidence="2" id="KW-1185">Reference proteome</keyword>
<accession>A0A9P6QYA9</accession>
<gene>
    <name evidence="1" type="ORF">BGZ99_003391</name>
</gene>
<dbReference type="AlphaFoldDB" id="A0A9P6QYA9"/>
<name>A0A9P6QYA9_9FUNG</name>
<dbReference type="OrthoDB" id="2436419at2759"/>
<evidence type="ECO:0000313" key="2">
    <source>
        <dbReference type="Proteomes" id="UP000738325"/>
    </source>
</evidence>
<dbReference type="Proteomes" id="UP000738325">
    <property type="component" value="Unassembled WGS sequence"/>
</dbReference>
<dbReference type="EMBL" id="JAAAIP010002144">
    <property type="protein sequence ID" value="KAG0301577.1"/>
    <property type="molecule type" value="Genomic_DNA"/>
</dbReference>
<reference evidence="1" key="1">
    <citation type="journal article" date="2020" name="Fungal Divers.">
        <title>Resolving the Mortierellaceae phylogeny through synthesis of multi-gene phylogenetics and phylogenomics.</title>
        <authorList>
            <person name="Vandepol N."/>
            <person name="Liber J."/>
            <person name="Desiro A."/>
            <person name="Na H."/>
            <person name="Kennedy M."/>
            <person name="Barry K."/>
            <person name="Grigoriev I.V."/>
            <person name="Miller A.N."/>
            <person name="O'Donnell K."/>
            <person name="Stajich J.E."/>
            <person name="Bonito G."/>
        </authorList>
    </citation>
    <scope>NUCLEOTIDE SEQUENCE</scope>
    <source>
        <strain evidence="1">REB-010B</strain>
    </source>
</reference>
<feature type="non-terminal residue" evidence="1">
    <location>
        <position position="1"/>
    </location>
</feature>